<keyword evidence="6" id="KW-0813">Transport</keyword>
<feature type="transmembrane region" description="Helical" evidence="6">
    <location>
        <begin position="643"/>
        <end position="661"/>
    </location>
</feature>
<evidence type="ECO:0000256" key="5">
    <source>
        <dbReference type="ARBA" id="ARBA00023136"/>
    </source>
</evidence>
<evidence type="ECO:0000259" key="7">
    <source>
        <dbReference type="Pfam" id="PF02687"/>
    </source>
</evidence>
<evidence type="ECO:0000256" key="1">
    <source>
        <dbReference type="ARBA" id="ARBA00004651"/>
    </source>
</evidence>
<feature type="transmembrane region" description="Helical" evidence="6">
    <location>
        <begin position="550"/>
        <end position="572"/>
    </location>
</feature>
<dbReference type="InterPro" id="IPR052536">
    <property type="entry name" value="ABC-4_Integral_Memb_Prot"/>
</dbReference>
<accession>A0ABW8TJF6</accession>
<evidence type="ECO:0000313" key="8">
    <source>
        <dbReference type="EMBL" id="MFL0252625.1"/>
    </source>
</evidence>
<dbReference type="InterPro" id="IPR027022">
    <property type="entry name" value="ABC_permease_BceB-typ"/>
</dbReference>
<comment type="similarity">
    <text evidence="6">Belongs to the ABC-4 integral membrane protein family.</text>
</comment>
<keyword evidence="3 6" id="KW-0812">Transmembrane</keyword>
<dbReference type="PANTHER" id="PTHR46795">
    <property type="entry name" value="ABC TRANSPORTER PERMEASE-RELATED-RELATED"/>
    <property type="match status" value="1"/>
</dbReference>
<protein>
    <submittedName>
        <fullName evidence="8">ABC transporter permease</fullName>
    </submittedName>
</protein>
<evidence type="ECO:0000313" key="9">
    <source>
        <dbReference type="Proteomes" id="UP001623592"/>
    </source>
</evidence>
<gene>
    <name evidence="8" type="ORF">ACJDT4_19610</name>
</gene>
<name>A0ABW8TJF6_9CLOT</name>
<evidence type="ECO:0000256" key="2">
    <source>
        <dbReference type="ARBA" id="ARBA00022475"/>
    </source>
</evidence>
<feature type="transmembrane region" description="Helical" evidence="6">
    <location>
        <begin position="60"/>
        <end position="83"/>
    </location>
</feature>
<dbReference type="InterPro" id="IPR003838">
    <property type="entry name" value="ABC3_permease_C"/>
</dbReference>
<dbReference type="PANTHER" id="PTHR46795:SF3">
    <property type="entry name" value="ABC TRANSPORTER PERMEASE"/>
    <property type="match status" value="1"/>
</dbReference>
<feature type="transmembrane region" description="Helical" evidence="6">
    <location>
        <begin position="236"/>
        <end position="262"/>
    </location>
</feature>
<evidence type="ECO:0000256" key="3">
    <source>
        <dbReference type="ARBA" id="ARBA00022692"/>
    </source>
</evidence>
<comment type="caution">
    <text evidence="8">The sequence shown here is derived from an EMBL/GenBank/DDBJ whole genome shotgun (WGS) entry which is preliminary data.</text>
</comment>
<sequence>MFSKIAINNVKKSIKDYSIYFLTLTFAVCIFYSFNSLGAQKSVLELNKSTENYMVILNKLIAGISVFVSFILGGLIIYANNFLIKKRKKELGIYMTLGMAKSKISKILILETFLIGLLSLAAGILLGIIVSQGLSIITAKLLVVNINKFKFIVSPSAIIKSVLYFGIIFLLVMIFNQVIISKYKLIDMLNAAKKNEDIKVENPVISVLIFLLSAALLITAYSLVLKVGLNPKDIKFTTSIILGVIGTLLLFFSLSSFFLHIIQKNKKLYLKNLNIFVLRQINNKITTNFISMSVICLMLFLTITLLFTMFGYKSNLDKLVKGNTTFDASAKLNIDSDDQKVKDIKGYLDKMDFKFNAYEKYTFYNEYKLDIQPDNLFKNYLDKHEQEDPEKYLLEIPISAVKISEYNSIRKLSGQQGITLKSNQILVISNYEDINNALDKFIKNHNIVNIDGKAYNIKNEAPIKTNLVTTGSDLNFLYLIIPDNFSGKLKLYSTGFNVMFSKNNGEKSEEKFKNLFKNFANNRYKDGYYIPISGNTIEQVHALVYGSSTIIVFIGIYLGIVFLISSAAVLALQQLSEASDSLARYNSLKKIGAPQKLIDKSILIQTLIYFMAPLTLAIIHSTVSVSIANKVFSMHNGNTLGSSYFMIALALIIIYGGYFYATYMGFKNVVKNTIL</sequence>
<reference evidence="8 9" key="1">
    <citation type="submission" date="2024-11" db="EMBL/GenBank/DDBJ databases">
        <authorList>
            <person name="Heng Y.C."/>
            <person name="Lim A.C.H."/>
            <person name="Lee J.K.Y."/>
            <person name="Kittelmann S."/>
        </authorList>
    </citation>
    <scope>NUCLEOTIDE SEQUENCE [LARGE SCALE GENOMIC DNA]</scope>
    <source>
        <strain evidence="8 9">WILCCON 0114</strain>
    </source>
</reference>
<proteinExistence type="inferred from homology"/>
<feature type="transmembrane region" description="Helical" evidence="6">
    <location>
        <begin position="20"/>
        <end position="40"/>
    </location>
</feature>
<feature type="transmembrane region" description="Helical" evidence="6">
    <location>
        <begin position="289"/>
        <end position="312"/>
    </location>
</feature>
<dbReference type="RefSeq" id="WP_406789282.1">
    <property type="nucleotide sequence ID" value="NZ_JBJIAA010000019.1"/>
</dbReference>
<evidence type="ECO:0000256" key="4">
    <source>
        <dbReference type="ARBA" id="ARBA00022989"/>
    </source>
</evidence>
<organism evidence="8 9">
    <name type="scientific">Clostridium neuense</name>
    <dbReference type="NCBI Taxonomy" id="1728934"/>
    <lineage>
        <taxon>Bacteria</taxon>
        <taxon>Bacillati</taxon>
        <taxon>Bacillota</taxon>
        <taxon>Clostridia</taxon>
        <taxon>Eubacteriales</taxon>
        <taxon>Clostridiaceae</taxon>
        <taxon>Clostridium</taxon>
    </lineage>
</organism>
<feature type="transmembrane region" description="Helical" evidence="6">
    <location>
        <begin position="157"/>
        <end position="179"/>
    </location>
</feature>
<dbReference type="PIRSF" id="PIRSF018968">
    <property type="entry name" value="ABC_permease_BceB"/>
    <property type="match status" value="1"/>
</dbReference>
<keyword evidence="4 6" id="KW-1133">Transmembrane helix</keyword>
<feature type="transmembrane region" description="Helical" evidence="6">
    <location>
        <begin position="200"/>
        <end position="224"/>
    </location>
</feature>
<feature type="transmembrane region" description="Helical" evidence="6">
    <location>
        <begin position="602"/>
        <end position="623"/>
    </location>
</feature>
<feature type="domain" description="ABC3 transporter permease C-terminal" evidence="7">
    <location>
        <begin position="64"/>
        <end position="175"/>
    </location>
</feature>
<dbReference type="Proteomes" id="UP001623592">
    <property type="component" value="Unassembled WGS sequence"/>
</dbReference>
<dbReference type="EMBL" id="JBJIAA010000019">
    <property type="protein sequence ID" value="MFL0252625.1"/>
    <property type="molecule type" value="Genomic_DNA"/>
</dbReference>
<keyword evidence="9" id="KW-1185">Reference proteome</keyword>
<keyword evidence="2 6" id="KW-1003">Cell membrane</keyword>
<comment type="subcellular location">
    <subcellularLocation>
        <location evidence="1 6">Cell membrane</location>
        <topology evidence="1 6">Multi-pass membrane protein</topology>
    </subcellularLocation>
</comment>
<dbReference type="Pfam" id="PF02687">
    <property type="entry name" value="FtsX"/>
    <property type="match status" value="1"/>
</dbReference>
<keyword evidence="5 6" id="KW-0472">Membrane</keyword>
<feature type="transmembrane region" description="Helical" evidence="6">
    <location>
        <begin position="104"/>
        <end position="137"/>
    </location>
</feature>
<evidence type="ECO:0000256" key="6">
    <source>
        <dbReference type="PIRNR" id="PIRNR018968"/>
    </source>
</evidence>